<dbReference type="InterPro" id="IPR011991">
    <property type="entry name" value="ArsR-like_HTH"/>
</dbReference>
<accession>A0ABN3C7J0</accession>
<dbReference type="InterPro" id="IPR001845">
    <property type="entry name" value="HTH_ArsR_DNA-bd_dom"/>
</dbReference>
<dbReference type="Gene3D" id="6.10.140.2180">
    <property type="match status" value="1"/>
</dbReference>
<comment type="caution">
    <text evidence="3">The sequence shown here is derived from an EMBL/GenBank/DDBJ whole genome shotgun (WGS) entry which is preliminary data.</text>
</comment>
<proteinExistence type="predicted"/>
<evidence type="ECO:0000313" key="4">
    <source>
        <dbReference type="Proteomes" id="UP001499843"/>
    </source>
</evidence>
<evidence type="ECO:0000313" key="3">
    <source>
        <dbReference type="EMBL" id="GAA2204686.1"/>
    </source>
</evidence>
<dbReference type="Proteomes" id="UP001499843">
    <property type="component" value="Unassembled WGS sequence"/>
</dbReference>
<name>A0ABN3C7J0_9ACTN</name>
<evidence type="ECO:0000259" key="2">
    <source>
        <dbReference type="SMART" id="SM00418"/>
    </source>
</evidence>
<protein>
    <submittedName>
        <fullName evidence="3">Helix-turn-helix domain-containing protein</fullName>
    </submittedName>
</protein>
<sequence>MDSLELILHPVRLRIMWALSGERVRTTSELCELLPDVPKTTLYRHVGLLADGGLLEVAGEQRVRGMVERHYRLRRDAMNIDLDTARSMSLDDHRHGFAAAMAALLAEFNAYLERPGADPAADRVGYRQGTLWLRPEEMEEVALELRDVLRARARNGPGEERRPYLMSAIFFPTEDRGGPDDGRGGADEGGGGPDEGRGGAGEGRGGAGVTP</sequence>
<dbReference type="SUPFAM" id="SSF46785">
    <property type="entry name" value="Winged helix' DNA-binding domain"/>
    <property type="match status" value="1"/>
</dbReference>
<feature type="domain" description="HTH arsR-type" evidence="2">
    <location>
        <begin position="2"/>
        <end position="86"/>
    </location>
</feature>
<dbReference type="RefSeq" id="WP_344470509.1">
    <property type="nucleotide sequence ID" value="NZ_BAAAQX010000001.1"/>
</dbReference>
<dbReference type="InterPro" id="IPR036390">
    <property type="entry name" value="WH_DNA-bd_sf"/>
</dbReference>
<dbReference type="Pfam" id="PF12840">
    <property type="entry name" value="HTH_20"/>
    <property type="match status" value="1"/>
</dbReference>
<organism evidence="3 4">
    <name type="scientific">Nonomuraea monospora</name>
    <dbReference type="NCBI Taxonomy" id="568818"/>
    <lineage>
        <taxon>Bacteria</taxon>
        <taxon>Bacillati</taxon>
        <taxon>Actinomycetota</taxon>
        <taxon>Actinomycetes</taxon>
        <taxon>Streptosporangiales</taxon>
        <taxon>Streptosporangiaceae</taxon>
        <taxon>Nonomuraea</taxon>
    </lineage>
</organism>
<evidence type="ECO:0000256" key="1">
    <source>
        <dbReference type="SAM" id="MobiDB-lite"/>
    </source>
</evidence>
<dbReference type="InterPro" id="IPR036388">
    <property type="entry name" value="WH-like_DNA-bd_sf"/>
</dbReference>
<reference evidence="3 4" key="1">
    <citation type="journal article" date="2019" name="Int. J. Syst. Evol. Microbiol.">
        <title>The Global Catalogue of Microorganisms (GCM) 10K type strain sequencing project: providing services to taxonomists for standard genome sequencing and annotation.</title>
        <authorList>
            <consortium name="The Broad Institute Genomics Platform"/>
            <consortium name="The Broad Institute Genome Sequencing Center for Infectious Disease"/>
            <person name="Wu L."/>
            <person name="Ma J."/>
        </authorList>
    </citation>
    <scope>NUCLEOTIDE SEQUENCE [LARGE SCALE GENOMIC DNA]</scope>
    <source>
        <strain evidence="3 4">JCM 16114</strain>
    </source>
</reference>
<dbReference type="Gene3D" id="1.10.10.10">
    <property type="entry name" value="Winged helix-like DNA-binding domain superfamily/Winged helix DNA-binding domain"/>
    <property type="match status" value="1"/>
</dbReference>
<dbReference type="SMART" id="SM00418">
    <property type="entry name" value="HTH_ARSR"/>
    <property type="match status" value="1"/>
</dbReference>
<dbReference type="EMBL" id="BAAAQX010000001">
    <property type="protein sequence ID" value="GAA2204686.1"/>
    <property type="molecule type" value="Genomic_DNA"/>
</dbReference>
<feature type="region of interest" description="Disordered" evidence="1">
    <location>
        <begin position="171"/>
        <end position="211"/>
    </location>
</feature>
<dbReference type="CDD" id="cd00090">
    <property type="entry name" value="HTH_ARSR"/>
    <property type="match status" value="1"/>
</dbReference>
<keyword evidence="4" id="KW-1185">Reference proteome</keyword>
<feature type="compositionally biased region" description="Gly residues" evidence="1">
    <location>
        <begin position="187"/>
        <end position="211"/>
    </location>
</feature>
<feature type="compositionally biased region" description="Basic and acidic residues" evidence="1">
    <location>
        <begin position="173"/>
        <end position="186"/>
    </location>
</feature>
<gene>
    <name evidence="3" type="ORF">GCM10009850_004910</name>
</gene>